<evidence type="ECO:0000256" key="3">
    <source>
        <dbReference type="ARBA" id="ARBA00024344"/>
    </source>
</evidence>
<dbReference type="Proteomes" id="UP001596142">
    <property type="component" value="Unassembled WGS sequence"/>
</dbReference>
<dbReference type="PANTHER" id="PTHR39183:SF1">
    <property type="entry name" value="SPORE COAT PROTEIN F-LIKE PROTEIN YHCQ"/>
    <property type="match status" value="1"/>
</dbReference>
<dbReference type="InterPro" id="IPR012851">
    <property type="entry name" value="Spore_coat_CotF-like"/>
</dbReference>
<dbReference type="InterPro" id="IPR012347">
    <property type="entry name" value="Ferritin-like"/>
</dbReference>
<reference evidence="5" key="1">
    <citation type="journal article" date="2019" name="Int. J. Syst. Evol. Microbiol.">
        <title>The Global Catalogue of Microorganisms (GCM) 10K type strain sequencing project: providing services to taxonomists for standard genome sequencing and annotation.</title>
        <authorList>
            <consortium name="The Broad Institute Genomics Platform"/>
            <consortium name="The Broad Institute Genome Sequencing Center for Infectious Disease"/>
            <person name="Wu L."/>
            <person name="Ma J."/>
        </authorList>
    </citation>
    <scope>NUCLEOTIDE SEQUENCE [LARGE SCALE GENOMIC DNA]</scope>
    <source>
        <strain evidence="5">CECT 7184</strain>
    </source>
</reference>
<keyword evidence="4" id="KW-0946">Virion</keyword>
<evidence type="ECO:0000313" key="5">
    <source>
        <dbReference type="Proteomes" id="UP001596142"/>
    </source>
</evidence>
<keyword evidence="4" id="KW-0167">Capsid protein</keyword>
<keyword evidence="1" id="KW-0749">Sporulation</keyword>
<dbReference type="EMBL" id="JBHSOZ010000003">
    <property type="protein sequence ID" value="MFC5712913.1"/>
    <property type="molecule type" value="Genomic_DNA"/>
</dbReference>
<comment type="similarity">
    <text evidence="3">Belongs to the CotF family.</text>
</comment>
<dbReference type="Pfam" id="PF07875">
    <property type="entry name" value="Coat_F"/>
    <property type="match status" value="1"/>
</dbReference>
<accession>A0ABW0YP46</accession>
<evidence type="ECO:0000256" key="1">
    <source>
        <dbReference type="ARBA" id="ARBA00022969"/>
    </source>
</evidence>
<gene>
    <name evidence="4" type="ORF">ACFPU1_08975</name>
</gene>
<evidence type="ECO:0000256" key="2">
    <source>
        <dbReference type="ARBA" id="ARBA00024325"/>
    </source>
</evidence>
<name>A0ABW0YP46_9BACI</name>
<dbReference type="RefSeq" id="WP_100399986.1">
    <property type="nucleotide sequence ID" value="NZ_JBHSOZ010000003.1"/>
</dbReference>
<comment type="subcellular location">
    <subcellularLocation>
        <location evidence="2">Spore coat</location>
    </subcellularLocation>
</comment>
<sequence>MNEDFLDPINAVGMPDQADSAIALDFLLTAKTGVRYYSMALTETATPELRTALINQMTAAINLHGQISQLMMNKGWLRPFDVKEQFELDIKSAQTAVEIANLTLFPNDTDRLGTFATPYE</sequence>
<keyword evidence="5" id="KW-1185">Reference proteome</keyword>
<comment type="caution">
    <text evidence="4">The sequence shown here is derived from an EMBL/GenBank/DDBJ whole genome shotgun (WGS) entry which is preliminary data.</text>
</comment>
<dbReference type="Gene3D" id="1.20.1260.10">
    <property type="match status" value="1"/>
</dbReference>
<protein>
    <submittedName>
        <fullName evidence="4">Spore coat protein</fullName>
    </submittedName>
</protein>
<dbReference type="PANTHER" id="PTHR39183">
    <property type="entry name" value="SPORE COAT PROTEIN F-LIKE PROTEIN YHCQ"/>
    <property type="match status" value="1"/>
</dbReference>
<evidence type="ECO:0000313" key="4">
    <source>
        <dbReference type="EMBL" id="MFC5712913.1"/>
    </source>
</evidence>
<organism evidence="4 5">
    <name type="scientific">Thalassorhabdus alkalitolerans</name>
    <dbReference type="NCBI Taxonomy" id="2282697"/>
    <lineage>
        <taxon>Bacteria</taxon>
        <taxon>Bacillati</taxon>
        <taxon>Bacillota</taxon>
        <taxon>Bacilli</taxon>
        <taxon>Bacillales</taxon>
        <taxon>Bacillaceae</taxon>
        <taxon>Thalassorhabdus</taxon>
    </lineage>
</organism>
<proteinExistence type="inferred from homology"/>